<evidence type="ECO:0000313" key="3">
    <source>
        <dbReference type="Proteomes" id="UP001487740"/>
    </source>
</evidence>
<gene>
    <name evidence="2" type="ORF">O3P69_013859</name>
</gene>
<dbReference type="AlphaFoldDB" id="A0AAW0SRI5"/>
<feature type="compositionally biased region" description="Polar residues" evidence="1">
    <location>
        <begin position="1"/>
        <end position="15"/>
    </location>
</feature>
<proteinExistence type="predicted"/>
<name>A0AAW0SRI5_SCYPA</name>
<dbReference type="Proteomes" id="UP001487740">
    <property type="component" value="Unassembled WGS sequence"/>
</dbReference>
<reference evidence="2 3" key="1">
    <citation type="submission" date="2023-03" db="EMBL/GenBank/DDBJ databases">
        <title>High-quality genome of Scylla paramamosain provides insights in environmental adaptation.</title>
        <authorList>
            <person name="Zhang L."/>
        </authorList>
    </citation>
    <scope>NUCLEOTIDE SEQUENCE [LARGE SCALE GENOMIC DNA]</scope>
    <source>
        <strain evidence="2">LZ_2023a</strain>
        <tissue evidence="2">Muscle</tissue>
    </source>
</reference>
<evidence type="ECO:0000313" key="2">
    <source>
        <dbReference type="EMBL" id="KAK8377514.1"/>
    </source>
</evidence>
<protein>
    <submittedName>
        <fullName evidence="2">Uncharacterized protein</fullName>
    </submittedName>
</protein>
<sequence length="99" mass="10495">MRGVNGIQTHNTAEQDGTRFLWRSAPSSPRSPPRLLYHEKINQKAERGCTGRGGAGRGEGRAVCRGAPHRVAAGWLAGLTASLPPTLPSPAQLQLGSSR</sequence>
<feature type="region of interest" description="Disordered" evidence="1">
    <location>
        <begin position="1"/>
        <end position="34"/>
    </location>
</feature>
<accession>A0AAW0SRI5</accession>
<keyword evidence="3" id="KW-1185">Reference proteome</keyword>
<evidence type="ECO:0000256" key="1">
    <source>
        <dbReference type="SAM" id="MobiDB-lite"/>
    </source>
</evidence>
<dbReference type="EMBL" id="JARAKH010000047">
    <property type="protein sequence ID" value="KAK8377514.1"/>
    <property type="molecule type" value="Genomic_DNA"/>
</dbReference>
<comment type="caution">
    <text evidence="2">The sequence shown here is derived from an EMBL/GenBank/DDBJ whole genome shotgun (WGS) entry which is preliminary data.</text>
</comment>
<organism evidence="2 3">
    <name type="scientific">Scylla paramamosain</name>
    <name type="common">Mud crab</name>
    <dbReference type="NCBI Taxonomy" id="85552"/>
    <lineage>
        <taxon>Eukaryota</taxon>
        <taxon>Metazoa</taxon>
        <taxon>Ecdysozoa</taxon>
        <taxon>Arthropoda</taxon>
        <taxon>Crustacea</taxon>
        <taxon>Multicrustacea</taxon>
        <taxon>Malacostraca</taxon>
        <taxon>Eumalacostraca</taxon>
        <taxon>Eucarida</taxon>
        <taxon>Decapoda</taxon>
        <taxon>Pleocyemata</taxon>
        <taxon>Brachyura</taxon>
        <taxon>Eubrachyura</taxon>
        <taxon>Portunoidea</taxon>
        <taxon>Portunidae</taxon>
        <taxon>Portuninae</taxon>
        <taxon>Scylla</taxon>
    </lineage>
</organism>